<dbReference type="Proteomes" id="UP000653578">
    <property type="component" value="Unassembled WGS sequence"/>
</dbReference>
<organism evidence="2 3">
    <name type="scientific">Paenibacillus plantarum</name>
    <dbReference type="NCBI Taxonomy" id="2654975"/>
    <lineage>
        <taxon>Bacteria</taxon>
        <taxon>Bacillati</taxon>
        <taxon>Bacillota</taxon>
        <taxon>Bacilli</taxon>
        <taxon>Bacillales</taxon>
        <taxon>Paenibacillaceae</taxon>
        <taxon>Paenibacillus</taxon>
    </lineage>
</organism>
<dbReference type="EMBL" id="WHNY01000060">
    <property type="protein sequence ID" value="NOU66253.1"/>
    <property type="molecule type" value="Genomic_DNA"/>
</dbReference>
<feature type="domain" description="Gfo/Idh/MocA-like oxidoreductase N-terminal" evidence="1">
    <location>
        <begin position="2"/>
        <end position="123"/>
    </location>
</feature>
<dbReference type="SUPFAM" id="SSF51735">
    <property type="entry name" value="NAD(P)-binding Rossmann-fold domains"/>
    <property type="match status" value="1"/>
</dbReference>
<dbReference type="InterPro" id="IPR051450">
    <property type="entry name" value="Gfo/Idh/MocA_Oxidoreductases"/>
</dbReference>
<dbReference type="InterPro" id="IPR036291">
    <property type="entry name" value="NAD(P)-bd_dom_sf"/>
</dbReference>
<reference evidence="2 3" key="1">
    <citation type="submission" date="2019-10" db="EMBL/GenBank/DDBJ databases">
        <title>Description of Paenibacillus humi sp. nov.</title>
        <authorList>
            <person name="Carlier A."/>
            <person name="Qi S."/>
        </authorList>
    </citation>
    <scope>NUCLEOTIDE SEQUENCE [LARGE SCALE GENOMIC DNA]</scope>
    <source>
        <strain evidence="2 3">LMG 31461</strain>
    </source>
</reference>
<accession>A0ABX1XCP6</accession>
<evidence type="ECO:0000313" key="2">
    <source>
        <dbReference type="EMBL" id="NOU66253.1"/>
    </source>
</evidence>
<comment type="caution">
    <text evidence="2">The sequence shown here is derived from an EMBL/GenBank/DDBJ whole genome shotgun (WGS) entry which is preliminary data.</text>
</comment>
<dbReference type="InterPro" id="IPR000683">
    <property type="entry name" value="Gfo/Idh/MocA-like_OxRdtase_N"/>
</dbReference>
<proteinExistence type="predicted"/>
<sequence>MLKIGLIGFGKWGPNIAKEISLHNSLELAAICDVNNLRLLDAEKLYMKNNDIFFTTDYHKLFCDQIDTIVVSVGMEDSFGIAKNVLLANKHLFIEKPFTLTCEHAEELQNIAVQRGLTIHIDHLMIYHSAIIKIKSILVESNSILTFEATRVTTGKSKGLAELLWDLAVHDLAVLDYLLNGRELELLYVEYLADEVVLTLTSNSFIGRIKVGHNAVVKERYSKISISDKEIHFDELDDRKIFTIYDKNRNEFLSNPVHVTYDGPSALTTSLSHFINCIHHHRKSMSGPEQAIRGIQVIEKAVKFLKMEVVNE</sequence>
<evidence type="ECO:0000313" key="3">
    <source>
        <dbReference type="Proteomes" id="UP000653578"/>
    </source>
</evidence>
<name>A0ABX1XCP6_9BACL</name>
<dbReference type="Gene3D" id="3.40.50.720">
    <property type="entry name" value="NAD(P)-binding Rossmann-like Domain"/>
    <property type="match status" value="1"/>
</dbReference>
<dbReference type="Gene3D" id="3.30.360.10">
    <property type="entry name" value="Dihydrodipicolinate Reductase, domain 2"/>
    <property type="match status" value="1"/>
</dbReference>
<dbReference type="PANTHER" id="PTHR43377:SF6">
    <property type="entry name" value="GFO_IDH_MOCA-LIKE OXIDOREDUCTASE N-TERMINAL DOMAIN-CONTAINING PROTEIN"/>
    <property type="match status" value="1"/>
</dbReference>
<dbReference type="Pfam" id="PF01408">
    <property type="entry name" value="GFO_IDH_MocA"/>
    <property type="match status" value="1"/>
</dbReference>
<dbReference type="PANTHER" id="PTHR43377">
    <property type="entry name" value="BILIVERDIN REDUCTASE A"/>
    <property type="match status" value="1"/>
</dbReference>
<keyword evidence="3" id="KW-1185">Reference proteome</keyword>
<evidence type="ECO:0000259" key="1">
    <source>
        <dbReference type="Pfam" id="PF01408"/>
    </source>
</evidence>
<gene>
    <name evidence="2" type="ORF">GC096_19620</name>
</gene>
<protein>
    <recommendedName>
        <fullName evidence="1">Gfo/Idh/MocA-like oxidoreductase N-terminal domain-containing protein</fullName>
    </recommendedName>
</protein>